<accession>A0A813UQL4</accession>
<dbReference type="PROSITE" id="PS50192">
    <property type="entry name" value="T_SNARE"/>
    <property type="match status" value="2"/>
</dbReference>
<evidence type="ECO:0000313" key="3">
    <source>
        <dbReference type="EMBL" id="CAF0833310.1"/>
    </source>
</evidence>
<reference evidence="3" key="1">
    <citation type="submission" date="2021-02" db="EMBL/GenBank/DDBJ databases">
        <authorList>
            <person name="Nowell W R."/>
        </authorList>
    </citation>
    <scope>NUCLEOTIDE SEQUENCE</scope>
</reference>
<dbReference type="GO" id="GO:0005484">
    <property type="term" value="F:SNAP receptor activity"/>
    <property type="evidence" value="ECO:0007669"/>
    <property type="project" value="TreeGrafter"/>
</dbReference>
<dbReference type="PANTHER" id="PTHR19305">
    <property type="entry name" value="SYNAPTOSOMAL ASSOCIATED PROTEIN"/>
    <property type="match status" value="1"/>
</dbReference>
<comment type="caution">
    <text evidence="3">The sequence shown here is derived from an EMBL/GenBank/DDBJ whole genome shotgun (WGS) entry which is preliminary data.</text>
</comment>
<dbReference type="CDD" id="cd15889">
    <property type="entry name" value="SNARE_SNAP25N_23N"/>
    <property type="match status" value="1"/>
</dbReference>
<sequence>MYSPNNNDEQGNDALNAIQSQINQKTNDSLESTRRMIGFVAESQEIGSNTMVMLDEQGEKLKRIETGLDNIHAGMTEAEKNLTNLQKCCGLCVLPWQRFRTQHRPYSNGSSAFNSETSSPTTKEPKLRIASDEGMPNGGYINRITNDDRETEMDDNLTLVSSYLGNLKNMALDMGDTITEQTDRTERITKKTEAGMQRVEGANKKAQYLIRHG</sequence>
<dbReference type="Proteomes" id="UP000663864">
    <property type="component" value="Unassembled WGS sequence"/>
</dbReference>
<dbReference type="FunFam" id="1.20.5.110:FF:000018">
    <property type="entry name" value="Synaptosomal-associated protein"/>
    <property type="match status" value="1"/>
</dbReference>
<dbReference type="AlphaFoldDB" id="A0A813UQL4"/>
<dbReference type="EMBL" id="CAJNOT010000092">
    <property type="protein sequence ID" value="CAF0833310.1"/>
    <property type="molecule type" value="Genomic_DNA"/>
</dbReference>
<dbReference type="GO" id="GO:0031629">
    <property type="term" value="P:synaptic vesicle fusion to presynaptic active zone membrane"/>
    <property type="evidence" value="ECO:0007669"/>
    <property type="project" value="TreeGrafter"/>
</dbReference>
<protein>
    <recommendedName>
        <fullName evidence="2">t-SNARE coiled-coil homology domain-containing protein</fullName>
    </recommendedName>
</protein>
<feature type="domain" description="T-SNARE coiled-coil homology" evidence="2">
    <location>
        <begin position="23"/>
        <end position="85"/>
    </location>
</feature>
<dbReference type="GO" id="GO:0019905">
    <property type="term" value="F:syntaxin binding"/>
    <property type="evidence" value="ECO:0007669"/>
    <property type="project" value="TreeGrafter"/>
</dbReference>
<feature type="region of interest" description="Disordered" evidence="1">
    <location>
        <begin position="104"/>
        <end position="149"/>
    </location>
</feature>
<feature type="compositionally biased region" description="Polar residues" evidence="1">
    <location>
        <begin position="104"/>
        <end position="122"/>
    </location>
</feature>
<evidence type="ECO:0000313" key="4">
    <source>
        <dbReference type="EMBL" id="CAF3716570.1"/>
    </source>
</evidence>
<dbReference type="GO" id="GO:0098793">
    <property type="term" value="C:presynapse"/>
    <property type="evidence" value="ECO:0007669"/>
    <property type="project" value="GOC"/>
</dbReference>
<gene>
    <name evidence="4" type="ORF">JBS370_LOCUS10514</name>
    <name evidence="3" type="ORF">ZHD862_LOCUS3988</name>
</gene>
<name>A0A813UQL4_9BILA</name>
<dbReference type="PANTHER" id="PTHR19305:SF14">
    <property type="entry name" value="SYNAPTOSOMAL-ASSOCIATED PROTEIN-RELATED"/>
    <property type="match status" value="1"/>
</dbReference>
<dbReference type="SUPFAM" id="SSF58038">
    <property type="entry name" value="SNARE fusion complex"/>
    <property type="match status" value="2"/>
</dbReference>
<organism evidence="3 5">
    <name type="scientific">Rotaria sordida</name>
    <dbReference type="NCBI Taxonomy" id="392033"/>
    <lineage>
        <taxon>Eukaryota</taxon>
        <taxon>Metazoa</taxon>
        <taxon>Spiralia</taxon>
        <taxon>Gnathifera</taxon>
        <taxon>Rotifera</taxon>
        <taxon>Eurotatoria</taxon>
        <taxon>Bdelloidea</taxon>
        <taxon>Philodinida</taxon>
        <taxon>Philodinidae</taxon>
        <taxon>Rotaria</taxon>
    </lineage>
</organism>
<dbReference type="GO" id="GO:0016082">
    <property type="term" value="P:synaptic vesicle priming"/>
    <property type="evidence" value="ECO:0007669"/>
    <property type="project" value="TreeGrafter"/>
</dbReference>
<dbReference type="Proteomes" id="UP000663836">
    <property type="component" value="Unassembled WGS sequence"/>
</dbReference>
<dbReference type="InterPro" id="IPR000727">
    <property type="entry name" value="T_SNARE_dom"/>
</dbReference>
<dbReference type="GO" id="GO:0005886">
    <property type="term" value="C:plasma membrane"/>
    <property type="evidence" value="ECO:0007669"/>
    <property type="project" value="TreeGrafter"/>
</dbReference>
<evidence type="ECO:0000313" key="5">
    <source>
        <dbReference type="Proteomes" id="UP000663864"/>
    </source>
</evidence>
<feature type="domain" description="T-SNARE coiled-coil homology" evidence="2">
    <location>
        <begin position="147"/>
        <end position="209"/>
    </location>
</feature>
<dbReference type="GO" id="GO:0031201">
    <property type="term" value="C:SNARE complex"/>
    <property type="evidence" value="ECO:0007669"/>
    <property type="project" value="TreeGrafter"/>
</dbReference>
<dbReference type="SMART" id="SM00397">
    <property type="entry name" value="t_SNARE"/>
    <property type="match status" value="2"/>
</dbReference>
<dbReference type="EMBL" id="CAJOBD010000765">
    <property type="protein sequence ID" value="CAF3716570.1"/>
    <property type="molecule type" value="Genomic_DNA"/>
</dbReference>
<evidence type="ECO:0000256" key="1">
    <source>
        <dbReference type="SAM" id="MobiDB-lite"/>
    </source>
</evidence>
<dbReference type="Gene3D" id="1.20.5.110">
    <property type="match status" value="2"/>
</dbReference>
<evidence type="ECO:0000259" key="2">
    <source>
        <dbReference type="PROSITE" id="PS50192"/>
    </source>
</evidence>
<proteinExistence type="predicted"/>